<reference evidence="1 2" key="1">
    <citation type="submission" date="2017-11" db="EMBL/GenBank/DDBJ databases">
        <title>Draft genome sequence of environmental isolate Aeromonas lusitania sp. nov. MDC 2473.</title>
        <authorList>
            <person name="Colston S.M."/>
            <person name="Navarro A."/>
            <person name="Martinez-Murcia A.J."/>
            <person name="Graf J."/>
        </authorList>
    </citation>
    <scope>NUCLEOTIDE SEQUENCE [LARGE SCALE GENOMIC DNA]</scope>
    <source>
        <strain evidence="1 2">MDC 2473</strain>
    </source>
</reference>
<dbReference type="Pfam" id="PF10987">
    <property type="entry name" value="DUF2806"/>
    <property type="match status" value="1"/>
</dbReference>
<evidence type="ECO:0000313" key="2">
    <source>
        <dbReference type="Proteomes" id="UP000232060"/>
    </source>
</evidence>
<dbReference type="AlphaFoldDB" id="A0A2M8HBR6"/>
<dbReference type="NCBIfam" id="TIGR03899">
    <property type="entry name" value="TIGR03899 family protein"/>
    <property type="match status" value="1"/>
</dbReference>
<dbReference type="RefSeq" id="WP_100859146.1">
    <property type="nucleotide sequence ID" value="NZ_PGCP01000007.1"/>
</dbReference>
<dbReference type="Proteomes" id="UP000232060">
    <property type="component" value="Unassembled WGS sequence"/>
</dbReference>
<name>A0A2M8HBR6_9GAMM</name>
<dbReference type="EMBL" id="PGCP01000007">
    <property type="protein sequence ID" value="PJC94003.1"/>
    <property type="molecule type" value="Genomic_DNA"/>
</dbReference>
<comment type="caution">
    <text evidence="1">The sequence shown here is derived from an EMBL/GenBank/DDBJ whole genome shotgun (WGS) entry which is preliminary data.</text>
</comment>
<accession>A0A2M8HBR6</accession>
<keyword evidence="2" id="KW-1185">Reference proteome</keyword>
<evidence type="ECO:0000313" key="1">
    <source>
        <dbReference type="EMBL" id="PJC94003.1"/>
    </source>
</evidence>
<dbReference type="OrthoDB" id="886161at2"/>
<gene>
    <name evidence="1" type="ORF">CUC44_06395</name>
</gene>
<organism evidence="1 2">
    <name type="scientific">Aeromonas lusitana</name>
    <dbReference type="NCBI Taxonomy" id="931529"/>
    <lineage>
        <taxon>Bacteria</taxon>
        <taxon>Pseudomonadati</taxon>
        <taxon>Pseudomonadota</taxon>
        <taxon>Gammaproteobacteria</taxon>
        <taxon>Aeromonadales</taxon>
        <taxon>Aeromonadaceae</taxon>
        <taxon>Aeromonas</taxon>
    </lineage>
</organism>
<protein>
    <submittedName>
        <fullName evidence="1">TIGR03899 family protein</fullName>
    </submittedName>
</protein>
<proteinExistence type="predicted"/>
<dbReference type="InterPro" id="IPR021254">
    <property type="entry name" value="DUF2806"/>
</dbReference>
<sequence>MADLPPPKKESSILSSQELTLRLARSRGIDGMLTRNSDSTFEQRATFRQLADQAARQRNLESIMVMASRHCEETAAGGEMDSDWLTRFLQLAEEISMVPMQQLWGRIFALEVATPGRFSIRALSTLKEMTQREAQLFQRICALCCHYEGSDEQRLLLGMHKGASLLSRARVTRMGLGKYRVPYSALLLLFDLGLLHRGELESGPLPADGVELAFGNQHWRLRQRQSHLTLLYYRLTPVGNELAQLLEEPPLEEYLQDLKTLLSTNLQIETLTQPPASAPDIPV</sequence>